<comment type="caution">
    <text evidence="2">The sequence shown here is derived from an EMBL/GenBank/DDBJ whole genome shotgun (WGS) entry which is preliminary data.</text>
</comment>
<gene>
    <name evidence="2" type="ORF">BJ212DRAFT_1302443</name>
</gene>
<reference evidence="2" key="1">
    <citation type="journal article" date="2020" name="New Phytol.">
        <title>Comparative genomics reveals dynamic genome evolution in host specialist ectomycorrhizal fungi.</title>
        <authorList>
            <person name="Lofgren L.A."/>
            <person name="Nguyen N.H."/>
            <person name="Vilgalys R."/>
            <person name="Ruytinx J."/>
            <person name="Liao H.L."/>
            <person name="Branco S."/>
            <person name="Kuo A."/>
            <person name="LaButti K."/>
            <person name="Lipzen A."/>
            <person name="Andreopoulos W."/>
            <person name="Pangilinan J."/>
            <person name="Riley R."/>
            <person name="Hundley H."/>
            <person name="Na H."/>
            <person name="Barry K."/>
            <person name="Grigoriev I.V."/>
            <person name="Stajich J.E."/>
            <person name="Kennedy P.G."/>
        </authorList>
    </citation>
    <scope>NUCLEOTIDE SEQUENCE</scope>
    <source>
        <strain evidence="2">MN1</strain>
    </source>
</reference>
<dbReference type="OrthoDB" id="2690988at2759"/>
<keyword evidence="1" id="KW-0472">Membrane</keyword>
<proteinExistence type="predicted"/>
<dbReference type="GeneID" id="64627279"/>
<dbReference type="EMBL" id="JABBWG010000033">
    <property type="protein sequence ID" value="KAG1809596.1"/>
    <property type="molecule type" value="Genomic_DNA"/>
</dbReference>
<evidence type="ECO:0000313" key="3">
    <source>
        <dbReference type="Proteomes" id="UP000807769"/>
    </source>
</evidence>
<evidence type="ECO:0000256" key="1">
    <source>
        <dbReference type="SAM" id="Phobius"/>
    </source>
</evidence>
<organism evidence="2 3">
    <name type="scientific">Suillus subaureus</name>
    <dbReference type="NCBI Taxonomy" id="48587"/>
    <lineage>
        <taxon>Eukaryota</taxon>
        <taxon>Fungi</taxon>
        <taxon>Dikarya</taxon>
        <taxon>Basidiomycota</taxon>
        <taxon>Agaricomycotina</taxon>
        <taxon>Agaricomycetes</taxon>
        <taxon>Agaricomycetidae</taxon>
        <taxon>Boletales</taxon>
        <taxon>Suillineae</taxon>
        <taxon>Suillaceae</taxon>
        <taxon>Suillus</taxon>
    </lineage>
</organism>
<name>A0A9P7E2W6_9AGAM</name>
<dbReference type="Proteomes" id="UP000807769">
    <property type="component" value="Unassembled WGS sequence"/>
</dbReference>
<feature type="transmembrane region" description="Helical" evidence="1">
    <location>
        <begin position="47"/>
        <end position="68"/>
    </location>
</feature>
<keyword evidence="3" id="KW-1185">Reference proteome</keyword>
<accession>A0A9P7E2W6</accession>
<dbReference type="AlphaFoldDB" id="A0A9P7E2W6"/>
<keyword evidence="1" id="KW-0812">Transmembrane</keyword>
<dbReference type="RefSeq" id="XP_041189310.1">
    <property type="nucleotide sequence ID" value="XM_041333262.1"/>
</dbReference>
<keyword evidence="1" id="KW-1133">Transmembrane helix</keyword>
<sequence>MYSVIAIVGFWDSLCTWQGLSPEWYSGSGNTVTLKQQYMDCQEHDDWLLACVILMQLLMSLTIGLQYSSKSIFIIMFKFQFDQIFYNNLRFTQEKQQSDQLLSAADCEIQNQALPKNIIIITSFKFYLTIELGDTNFNHLSSSSRMFSDISSDKYKAVLKLVFETKHIYPTPRFMFIEDKSLLIVGMALPLHEIDITFLVSELSLM</sequence>
<evidence type="ECO:0000313" key="2">
    <source>
        <dbReference type="EMBL" id="KAG1809596.1"/>
    </source>
</evidence>
<protein>
    <submittedName>
        <fullName evidence="2">Uncharacterized protein</fullName>
    </submittedName>
</protein>